<keyword evidence="4" id="KW-1185">Reference proteome</keyword>
<dbReference type="EMBL" id="FZNP01000004">
    <property type="protein sequence ID" value="SNR58050.1"/>
    <property type="molecule type" value="Genomic_DNA"/>
</dbReference>
<dbReference type="OrthoDB" id="849313at2"/>
<reference evidence="4" key="1">
    <citation type="submission" date="2017-06" db="EMBL/GenBank/DDBJ databases">
        <authorList>
            <person name="Varghese N."/>
            <person name="Submissions S."/>
        </authorList>
    </citation>
    <scope>NUCLEOTIDE SEQUENCE [LARGE SCALE GENOMIC DNA]</scope>
    <source>
        <strain evidence="4">DSM 44485</strain>
    </source>
</reference>
<evidence type="ECO:0000313" key="3">
    <source>
        <dbReference type="EMBL" id="SNR58050.1"/>
    </source>
</evidence>
<dbReference type="GO" id="GO:0016301">
    <property type="term" value="F:kinase activity"/>
    <property type="evidence" value="ECO:0007669"/>
    <property type="project" value="UniProtKB-KW"/>
</dbReference>
<dbReference type="AlphaFoldDB" id="A0A238XH76"/>
<dbReference type="NCBIfam" id="NF045942">
    <property type="entry name" value="PolPhglucPhase"/>
    <property type="match status" value="1"/>
</dbReference>
<dbReference type="SUPFAM" id="SSF53067">
    <property type="entry name" value="Actin-like ATPase domain"/>
    <property type="match status" value="1"/>
</dbReference>
<gene>
    <name evidence="3" type="ORF">SAMN06265355_104336</name>
</gene>
<comment type="similarity">
    <text evidence="1">Belongs to the ROK (NagC/XylR) family.</text>
</comment>
<dbReference type="PANTHER" id="PTHR18964">
    <property type="entry name" value="ROK (REPRESSOR, ORF, KINASE) FAMILY"/>
    <property type="match status" value="1"/>
</dbReference>
<keyword evidence="3" id="KW-0808">Transferase</keyword>
<feature type="region of interest" description="Disordered" evidence="2">
    <location>
        <begin position="248"/>
        <end position="289"/>
    </location>
</feature>
<accession>A0A238XH76</accession>
<dbReference type="RefSeq" id="WP_089311957.1">
    <property type="nucleotide sequence ID" value="NZ_FZNP01000004.1"/>
</dbReference>
<proteinExistence type="inferred from homology"/>
<dbReference type="Gene3D" id="3.30.420.40">
    <property type="match status" value="2"/>
</dbReference>
<organism evidence="3 4">
    <name type="scientific">Actinomadura mexicana</name>
    <dbReference type="NCBI Taxonomy" id="134959"/>
    <lineage>
        <taxon>Bacteria</taxon>
        <taxon>Bacillati</taxon>
        <taxon>Actinomycetota</taxon>
        <taxon>Actinomycetes</taxon>
        <taxon>Streptosporangiales</taxon>
        <taxon>Thermomonosporaceae</taxon>
        <taxon>Actinomadura</taxon>
    </lineage>
</organism>
<evidence type="ECO:0000256" key="1">
    <source>
        <dbReference type="ARBA" id="ARBA00006479"/>
    </source>
</evidence>
<name>A0A238XH76_9ACTN</name>
<dbReference type="InterPro" id="IPR000600">
    <property type="entry name" value="ROK"/>
</dbReference>
<evidence type="ECO:0000256" key="2">
    <source>
        <dbReference type="SAM" id="MobiDB-lite"/>
    </source>
</evidence>
<dbReference type="PANTHER" id="PTHR18964:SF146">
    <property type="entry name" value="POLYPHOSPHATE GLUCOKINASE"/>
    <property type="match status" value="1"/>
</dbReference>
<protein>
    <submittedName>
        <fullName evidence="3">Polyphosphate glucokinase</fullName>
    </submittedName>
</protein>
<dbReference type="Pfam" id="PF00480">
    <property type="entry name" value="ROK"/>
    <property type="match status" value="1"/>
</dbReference>
<dbReference type="CDD" id="cd24058">
    <property type="entry name" value="ASKHA_NBD_ROK_PPGK"/>
    <property type="match status" value="1"/>
</dbReference>
<sequence length="289" mass="29793">MAREMLGIDIGGSGIKGAPVDLSDGSFTRERFRVDTPRPSKPKAVAKVLAQVVEHFGWDGPVGVTYPGVVIGGVTMSAANVSGHWIGLEAQALIADATGREVTLLNDADAAGIAEMRLGAGRGRRGTVVVLTLGTGIGSALFSDGVLVPNTEFGHLQIDGEDAEIRAAAKAREEHDLSWKKWAKRLSVYMGHLEALISPSLIIVGGGVSKKSEHFLPLIEGVRAEIVPARLVNNAGIVGAAMAADAAHGGGADAAHGGGADAAHDREADDSMVEGPAPRGPSRPRARTS</sequence>
<dbReference type="InterPro" id="IPR043129">
    <property type="entry name" value="ATPase_NBD"/>
</dbReference>
<dbReference type="Proteomes" id="UP000198420">
    <property type="component" value="Unassembled WGS sequence"/>
</dbReference>
<evidence type="ECO:0000313" key="4">
    <source>
        <dbReference type="Proteomes" id="UP000198420"/>
    </source>
</evidence>
<feature type="compositionally biased region" description="Gly residues" evidence="2">
    <location>
        <begin position="248"/>
        <end position="260"/>
    </location>
</feature>
<keyword evidence="3" id="KW-0418">Kinase</keyword>